<accession>A0A1L3ZY87</accession>
<keyword evidence="1" id="KW-0732">Signal</keyword>
<dbReference type="Pfam" id="PF13689">
    <property type="entry name" value="DUF4154"/>
    <property type="match status" value="1"/>
</dbReference>
<organism evidence="2 3">
    <name type="scientific">Tardibacter chloracetimidivorans</name>
    <dbReference type="NCBI Taxonomy" id="1921510"/>
    <lineage>
        <taxon>Bacteria</taxon>
        <taxon>Pseudomonadati</taxon>
        <taxon>Pseudomonadota</taxon>
        <taxon>Alphaproteobacteria</taxon>
        <taxon>Sphingomonadales</taxon>
        <taxon>Sphingomonadaceae</taxon>
        <taxon>Tardibacter</taxon>
    </lineage>
</organism>
<keyword evidence="3" id="KW-1185">Reference proteome</keyword>
<evidence type="ECO:0008006" key="4">
    <source>
        <dbReference type="Google" id="ProtNLM"/>
    </source>
</evidence>
<feature type="chain" id="PRO_5009857768" description="DUF4154 domain-containing protein" evidence="1">
    <location>
        <begin position="32"/>
        <end position="188"/>
    </location>
</feature>
<reference evidence="3" key="1">
    <citation type="submission" date="2016-11" db="EMBL/GenBank/DDBJ databases">
        <title>Complete Genome Sequence of alachlor-degrading Sphingomonas sp. strain JJ-A5.</title>
        <authorList>
            <person name="Lee H."/>
            <person name="Ka J.-O."/>
        </authorList>
    </citation>
    <scope>NUCLEOTIDE SEQUENCE [LARGE SCALE GENOMIC DNA]</scope>
    <source>
        <strain evidence="3">JJ-A5</strain>
    </source>
</reference>
<evidence type="ECO:0000313" key="2">
    <source>
        <dbReference type="EMBL" id="API60594.1"/>
    </source>
</evidence>
<dbReference type="EMBL" id="CP018221">
    <property type="protein sequence ID" value="API60594.1"/>
    <property type="molecule type" value="Genomic_DNA"/>
</dbReference>
<protein>
    <recommendedName>
        <fullName evidence="4">DUF4154 domain-containing protein</fullName>
    </recommendedName>
</protein>
<dbReference type="AlphaFoldDB" id="A0A1L3ZY87"/>
<sequence>MAYLGSARAFRRMRRAAAVAIFIAGTVPTSAAAGADPPLEQAVKASFLFKFVPFVDWPANAFASATAPFQICLSGQDPFGPVLDEVVRGQRVHGRTIIVRRLKDANPAGCNLLFAGETSDLDPDILSGKAAKPILTVTDRSKSVAGGMIDFVMQGGRVRFRIDERAARASGLRISSKLLGLAVAVEDR</sequence>
<gene>
    <name evidence="2" type="ORF">BSL82_15935</name>
</gene>
<name>A0A1L3ZY87_9SPHN</name>
<evidence type="ECO:0000256" key="1">
    <source>
        <dbReference type="SAM" id="SignalP"/>
    </source>
</evidence>
<feature type="signal peptide" evidence="1">
    <location>
        <begin position="1"/>
        <end position="31"/>
    </location>
</feature>
<dbReference type="OrthoDB" id="277577at2"/>
<dbReference type="Proteomes" id="UP000182063">
    <property type="component" value="Chromosome"/>
</dbReference>
<dbReference type="STRING" id="1921510.BSL82_15935"/>
<proteinExistence type="predicted"/>
<evidence type="ECO:0000313" key="3">
    <source>
        <dbReference type="Proteomes" id="UP000182063"/>
    </source>
</evidence>
<dbReference type="InterPro" id="IPR025293">
    <property type="entry name" value="YfiR/HmsC-like"/>
</dbReference>
<dbReference type="KEGG" id="sphj:BSL82_15935"/>
<dbReference type="RefSeq" id="WP_072598255.1">
    <property type="nucleotide sequence ID" value="NZ_CP018221.1"/>
</dbReference>